<dbReference type="EMBL" id="CM044708">
    <property type="protein sequence ID" value="KAI5650392.1"/>
    <property type="molecule type" value="Genomic_DNA"/>
</dbReference>
<sequence>MAFVLSEPLFIFLLLFACFAQHSKVFAILESYDGYIANNLPDNSQALKIHIFSGDDDLGFHNLKVNEFFTWQFQMNFFGNTKFYGHFWWGNKERGFAVFDKHLAPKCGDHDVNACWWSEIMFPFCLNHLNWTLIPHVMAILPTCVIIEIKAFPKLVKKLPFTSNDSISTNLEAPSLGLETSRHSSIVICVKLKRCTDIKVQGKIIQGKMMHLPPLLHKISPQKNTIQTMEVV</sequence>
<organism evidence="1 2">
    <name type="scientific">Catharanthus roseus</name>
    <name type="common">Madagascar periwinkle</name>
    <name type="synonym">Vinca rosea</name>
    <dbReference type="NCBI Taxonomy" id="4058"/>
    <lineage>
        <taxon>Eukaryota</taxon>
        <taxon>Viridiplantae</taxon>
        <taxon>Streptophyta</taxon>
        <taxon>Embryophyta</taxon>
        <taxon>Tracheophyta</taxon>
        <taxon>Spermatophyta</taxon>
        <taxon>Magnoliopsida</taxon>
        <taxon>eudicotyledons</taxon>
        <taxon>Gunneridae</taxon>
        <taxon>Pentapetalae</taxon>
        <taxon>asterids</taxon>
        <taxon>lamiids</taxon>
        <taxon>Gentianales</taxon>
        <taxon>Apocynaceae</taxon>
        <taxon>Rauvolfioideae</taxon>
        <taxon>Vinceae</taxon>
        <taxon>Catharanthinae</taxon>
        <taxon>Catharanthus</taxon>
    </lineage>
</organism>
<evidence type="ECO:0000313" key="1">
    <source>
        <dbReference type="EMBL" id="KAI5650392.1"/>
    </source>
</evidence>
<comment type="caution">
    <text evidence="1">The sequence shown here is derived from an EMBL/GenBank/DDBJ whole genome shotgun (WGS) entry which is preliminary data.</text>
</comment>
<name>A0ACB9ZRN7_CATRO</name>
<proteinExistence type="predicted"/>
<dbReference type="Proteomes" id="UP001060085">
    <property type="component" value="Linkage Group LG08"/>
</dbReference>
<reference evidence="2" key="1">
    <citation type="journal article" date="2023" name="Nat. Plants">
        <title>Single-cell RNA sequencing provides a high-resolution roadmap for understanding the multicellular compartmentation of specialized metabolism.</title>
        <authorList>
            <person name="Sun S."/>
            <person name="Shen X."/>
            <person name="Li Y."/>
            <person name="Li Y."/>
            <person name="Wang S."/>
            <person name="Li R."/>
            <person name="Zhang H."/>
            <person name="Shen G."/>
            <person name="Guo B."/>
            <person name="Wei J."/>
            <person name="Xu J."/>
            <person name="St-Pierre B."/>
            <person name="Chen S."/>
            <person name="Sun C."/>
        </authorList>
    </citation>
    <scope>NUCLEOTIDE SEQUENCE [LARGE SCALE GENOMIC DNA]</scope>
</reference>
<gene>
    <name evidence="1" type="ORF">M9H77_36397</name>
</gene>
<evidence type="ECO:0000313" key="2">
    <source>
        <dbReference type="Proteomes" id="UP001060085"/>
    </source>
</evidence>
<keyword evidence="2" id="KW-1185">Reference proteome</keyword>
<protein>
    <submittedName>
        <fullName evidence="1">Uncharacterized protein</fullName>
    </submittedName>
</protein>
<accession>A0ACB9ZRN7</accession>